<keyword evidence="7" id="KW-0479">Metal-binding</keyword>
<protein>
    <recommendedName>
        <fullName evidence="5 7">5-formyltetrahydrofolate cyclo-ligase</fullName>
        <ecNumber evidence="5 7">6.3.3.2</ecNumber>
    </recommendedName>
</protein>
<dbReference type="GO" id="GO:0035999">
    <property type="term" value="P:tetrahydrofolate interconversion"/>
    <property type="evidence" value="ECO:0007669"/>
    <property type="project" value="TreeGrafter"/>
</dbReference>
<keyword evidence="3 6" id="KW-0067">ATP-binding</keyword>
<dbReference type="NCBIfam" id="TIGR02727">
    <property type="entry name" value="MTHFS_bact"/>
    <property type="match status" value="1"/>
</dbReference>
<sequence>MNCLKQTLRSQLKQKRADFVKSQTQSQLKQIEEDVSKNLQSYINIIKSEFPDQKIILAGFYPIQSEINCIEVIKNLQDQYTCALPVHFKNEELKPLYFREFKSDTQLIIGHYNIPIPSEDSPQVIPNIILTPFLGFDKLTLQRIGFGGGHFDRTIKYFKENQIKLKFVGIGFQCQYIQDLPAEEQDEPLDCIITEKGIYLK</sequence>
<dbReference type="PIRSF" id="PIRSF006806">
    <property type="entry name" value="FTHF_cligase"/>
    <property type="match status" value="1"/>
</dbReference>
<dbReference type="EC" id="6.3.3.2" evidence="5 7"/>
<evidence type="ECO:0000313" key="9">
    <source>
        <dbReference type="Proteomes" id="UP000009168"/>
    </source>
</evidence>
<dbReference type="KEGG" id="tet:TTHERM_00149990"/>
<dbReference type="RefSeq" id="XP_001021634.2">
    <property type="nucleotide sequence ID" value="XM_001021634.2"/>
</dbReference>
<comment type="similarity">
    <text evidence="1 7">Belongs to the 5-formyltetrahydrofolate cyclo-ligase family.</text>
</comment>
<dbReference type="OrthoDB" id="291347at2759"/>
<dbReference type="GO" id="GO:0030272">
    <property type="term" value="F:5-formyltetrahydrofolate cyclo-ligase activity"/>
    <property type="evidence" value="ECO:0007669"/>
    <property type="project" value="UniProtKB-EC"/>
</dbReference>
<comment type="cofactor">
    <cofactor evidence="7">
        <name>Mg(2+)</name>
        <dbReference type="ChEBI" id="CHEBI:18420"/>
    </cofactor>
</comment>
<comment type="catalytic activity">
    <reaction evidence="4 7">
        <text>(6S)-5-formyl-5,6,7,8-tetrahydrofolate + ATP = (6R)-5,10-methenyltetrahydrofolate + ADP + phosphate</text>
        <dbReference type="Rhea" id="RHEA:10488"/>
        <dbReference type="ChEBI" id="CHEBI:30616"/>
        <dbReference type="ChEBI" id="CHEBI:43474"/>
        <dbReference type="ChEBI" id="CHEBI:57455"/>
        <dbReference type="ChEBI" id="CHEBI:57457"/>
        <dbReference type="ChEBI" id="CHEBI:456216"/>
        <dbReference type="EC" id="6.3.3.2"/>
    </reaction>
</comment>
<organism evidence="8 9">
    <name type="scientific">Tetrahymena thermophila (strain SB210)</name>
    <dbReference type="NCBI Taxonomy" id="312017"/>
    <lineage>
        <taxon>Eukaryota</taxon>
        <taxon>Sar</taxon>
        <taxon>Alveolata</taxon>
        <taxon>Ciliophora</taxon>
        <taxon>Intramacronucleata</taxon>
        <taxon>Oligohymenophorea</taxon>
        <taxon>Hymenostomatida</taxon>
        <taxon>Tetrahymenina</taxon>
        <taxon>Tetrahymenidae</taxon>
        <taxon>Tetrahymena</taxon>
    </lineage>
</organism>
<dbReference type="PANTHER" id="PTHR23407">
    <property type="entry name" value="ATPASE INHIBITOR/5-FORMYLTETRAHYDROFOLATE CYCLO-LIGASE"/>
    <property type="match status" value="1"/>
</dbReference>
<name>I7M2V7_TETTS</name>
<evidence type="ECO:0000313" key="8">
    <source>
        <dbReference type="EMBL" id="EAS01388.2"/>
    </source>
</evidence>
<evidence type="ECO:0000256" key="4">
    <source>
        <dbReference type="ARBA" id="ARBA00036539"/>
    </source>
</evidence>
<feature type="binding site" evidence="6">
    <location>
        <position position="66"/>
    </location>
    <ligand>
        <name>substrate</name>
    </ligand>
</feature>
<dbReference type="Proteomes" id="UP000009168">
    <property type="component" value="Unassembled WGS sequence"/>
</dbReference>
<dbReference type="GeneID" id="7826056"/>
<dbReference type="EMBL" id="GG662603">
    <property type="protein sequence ID" value="EAS01388.2"/>
    <property type="molecule type" value="Genomic_DNA"/>
</dbReference>
<dbReference type="InterPro" id="IPR037171">
    <property type="entry name" value="NagB/RpiA_transferase-like"/>
</dbReference>
<dbReference type="SUPFAM" id="SSF100950">
    <property type="entry name" value="NagB/RpiA/CoA transferase-like"/>
    <property type="match status" value="1"/>
</dbReference>
<dbReference type="GO" id="GO:0005524">
    <property type="term" value="F:ATP binding"/>
    <property type="evidence" value="ECO:0007669"/>
    <property type="project" value="UniProtKB-KW"/>
</dbReference>
<keyword evidence="9" id="KW-1185">Reference proteome</keyword>
<evidence type="ECO:0000256" key="6">
    <source>
        <dbReference type="PIRSR" id="PIRSR006806-1"/>
    </source>
</evidence>
<dbReference type="AlphaFoldDB" id="I7M2V7"/>
<evidence type="ECO:0000256" key="7">
    <source>
        <dbReference type="RuleBase" id="RU361279"/>
    </source>
</evidence>
<evidence type="ECO:0000256" key="1">
    <source>
        <dbReference type="ARBA" id="ARBA00010638"/>
    </source>
</evidence>
<dbReference type="PANTHER" id="PTHR23407:SF1">
    <property type="entry name" value="5-FORMYLTETRAHYDROFOLATE CYCLO-LIGASE"/>
    <property type="match status" value="1"/>
</dbReference>
<dbReference type="InParanoid" id="I7M2V7"/>
<keyword evidence="7" id="KW-0460">Magnesium</keyword>
<evidence type="ECO:0000256" key="2">
    <source>
        <dbReference type="ARBA" id="ARBA00022741"/>
    </source>
</evidence>
<evidence type="ECO:0000256" key="3">
    <source>
        <dbReference type="ARBA" id="ARBA00022840"/>
    </source>
</evidence>
<dbReference type="Pfam" id="PF01812">
    <property type="entry name" value="5-FTHF_cyc-lig"/>
    <property type="match status" value="1"/>
</dbReference>
<dbReference type="GO" id="GO:0046872">
    <property type="term" value="F:metal ion binding"/>
    <property type="evidence" value="ECO:0007669"/>
    <property type="project" value="UniProtKB-KW"/>
</dbReference>
<dbReference type="InterPro" id="IPR002698">
    <property type="entry name" value="FTHF_cligase"/>
</dbReference>
<accession>I7M2V7</accession>
<gene>
    <name evidence="8" type="ORF">TTHERM_00149990</name>
</gene>
<dbReference type="InterPro" id="IPR024185">
    <property type="entry name" value="FTHF_cligase-like_sf"/>
</dbReference>
<dbReference type="GO" id="GO:0009396">
    <property type="term" value="P:folic acid-containing compound biosynthetic process"/>
    <property type="evidence" value="ECO:0007669"/>
    <property type="project" value="TreeGrafter"/>
</dbReference>
<proteinExistence type="inferred from homology"/>
<dbReference type="Gene3D" id="3.40.50.10420">
    <property type="entry name" value="NagB/RpiA/CoA transferase-like"/>
    <property type="match status" value="1"/>
</dbReference>
<evidence type="ECO:0000256" key="5">
    <source>
        <dbReference type="ARBA" id="ARBA00038966"/>
    </source>
</evidence>
<dbReference type="STRING" id="312017.I7M2V7"/>
<feature type="binding site" evidence="6">
    <location>
        <begin position="5"/>
        <end position="9"/>
    </location>
    <ligand>
        <name>ATP</name>
        <dbReference type="ChEBI" id="CHEBI:30616"/>
    </ligand>
</feature>
<keyword evidence="2 6" id="KW-0547">Nucleotide-binding</keyword>
<reference evidence="9" key="1">
    <citation type="journal article" date="2006" name="PLoS Biol.">
        <title>Macronuclear genome sequence of the ciliate Tetrahymena thermophila, a model eukaryote.</title>
        <authorList>
            <person name="Eisen J.A."/>
            <person name="Coyne R.S."/>
            <person name="Wu M."/>
            <person name="Wu D."/>
            <person name="Thiagarajan M."/>
            <person name="Wortman J.R."/>
            <person name="Badger J.H."/>
            <person name="Ren Q."/>
            <person name="Amedeo P."/>
            <person name="Jones K.M."/>
            <person name="Tallon L.J."/>
            <person name="Delcher A.L."/>
            <person name="Salzberg S.L."/>
            <person name="Silva J.C."/>
            <person name="Haas B.J."/>
            <person name="Majoros W.H."/>
            <person name="Farzad M."/>
            <person name="Carlton J.M."/>
            <person name="Smith R.K. Jr."/>
            <person name="Garg J."/>
            <person name="Pearlman R.E."/>
            <person name="Karrer K.M."/>
            <person name="Sun L."/>
            <person name="Manning G."/>
            <person name="Elde N.C."/>
            <person name="Turkewitz A.P."/>
            <person name="Asai D.J."/>
            <person name="Wilkes D.E."/>
            <person name="Wang Y."/>
            <person name="Cai H."/>
            <person name="Collins K."/>
            <person name="Stewart B.A."/>
            <person name="Lee S.R."/>
            <person name="Wilamowska K."/>
            <person name="Weinberg Z."/>
            <person name="Ruzzo W.L."/>
            <person name="Wloga D."/>
            <person name="Gaertig J."/>
            <person name="Frankel J."/>
            <person name="Tsao C.-C."/>
            <person name="Gorovsky M.A."/>
            <person name="Keeling P.J."/>
            <person name="Waller R.F."/>
            <person name="Patron N.J."/>
            <person name="Cherry J.M."/>
            <person name="Stover N.A."/>
            <person name="Krieger C.J."/>
            <person name="del Toro C."/>
            <person name="Ryder H.F."/>
            <person name="Williamson S.C."/>
            <person name="Barbeau R.A."/>
            <person name="Hamilton E.P."/>
            <person name="Orias E."/>
        </authorList>
    </citation>
    <scope>NUCLEOTIDE SEQUENCE [LARGE SCALE GENOMIC DNA]</scope>
    <source>
        <strain evidence="9">SB210</strain>
    </source>
</reference>
<dbReference type="eggNOG" id="ENOG502RT1Y">
    <property type="taxonomic scope" value="Eukaryota"/>
</dbReference>